<keyword evidence="2" id="KW-0808">Transferase</keyword>
<sequence>MENLYFRPLENELEELISFMTMNQWEYHGNTISSAEKISESFRNGWYHEDRETFWIEIDGEKIGLVIIHDISDTIPLFDLRLSEKYRGKGIGKYCVHWIVKYLFQLPEKKIRIEAYTRADNIPMRKTLSHCGFVKEGYLRNSWENDDGSVSDSLCYAIIRDDWENGTITPIKMEEYSF</sequence>
<proteinExistence type="predicted"/>
<dbReference type="PANTHER" id="PTHR43415">
    <property type="entry name" value="SPERMIDINE N(1)-ACETYLTRANSFERASE"/>
    <property type="match status" value="1"/>
</dbReference>
<dbReference type="Proteomes" id="UP000189761">
    <property type="component" value="Unassembled WGS sequence"/>
</dbReference>
<comment type="caution">
    <text evidence="2">The sequence shown here is derived from an EMBL/GenBank/DDBJ whole genome shotgun (WGS) entry which is preliminary data.</text>
</comment>
<reference evidence="2 3" key="1">
    <citation type="submission" date="2017-01" db="EMBL/GenBank/DDBJ databases">
        <title>Draft genome sequence of Bacillus oleronius.</title>
        <authorList>
            <person name="Allam M."/>
        </authorList>
    </citation>
    <scope>NUCLEOTIDE SEQUENCE [LARGE SCALE GENOMIC DNA]</scope>
    <source>
        <strain evidence="2 3">DSM 9356</strain>
    </source>
</reference>
<dbReference type="SUPFAM" id="SSF55729">
    <property type="entry name" value="Acyl-CoA N-acyltransferases (Nat)"/>
    <property type="match status" value="1"/>
</dbReference>
<feature type="domain" description="N-acetyltransferase" evidence="1">
    <location>
        <begin position="4"/>
        <end position="161"/>
    </location>
</feature>
<evidence type="ECO:0000313" key="3">
    <source>
        <dbReference type="Proteomes" id="UP000189761"/>
    </source>
</evidence>
<accession>A0A8E2ID29</accession>
<dbReference type="PANTHER" id="PTHR43415:SF3">
    <property type="entry name" value="GNAT-FAMILY ACETYLTRANSFERASE"/>
    <property type="match status" value="1"/>
</dbReference>
<evidence type="ECO:0000259" key="1">
    <source>
        <dbReference type="PROSITE" id="PS51186"/>
    </source>
</evidence>
<dbReference type="EMBL" id="MTLA01000004">
    <property type="protein sequence ID" value="OOP70338.1"/>
    <property type="molecule type" value="Genomic_DNA"/>
</dbReference>
<keyword evidence="3" id="KW-1185">Reference proteome</keyword>
<gene>
    <name evidence="2" type="ORF">BWZ43_00450</name>
</gene>
<dbReference type="InterPro" id="IPR016181">
    <property type="entry name" value="Acyl_CoA_acyltransferase"/>
</dbReference>
<dbReference type="CDD" id="cd04301">
    <property type="entry name" value="NAT_SF"/>
    <property type="match status" value="1"/>
</dbReference>
<organism evidence="2 3">
    <name type="scientific">Heyndrickxia oleronia</name>
    <dbReference type="NCBI Taxonomy" id="38875"/>
    <lineage>
        <taxon>Bacteria</taxon>
        <taxon>Bacillati</taxon>
        <taxon>Bacillota</taxon>
        <taxon>Bacilli</taxon>
        <taxon>Bacillales</taxon>
        <taxon>Bacillaceae</taxon>
        <taxon>Heyndrickxia</taxon>
    </lineage>
</organism>
<dbReference type="RefSeq" id="WP_078109136.1">
    <property type="nucleotide sequence ID" value="NZ_CP065424.1"/>
</dbReference>
<dbReference type="AlphaFoldDB" id="A0A8E2ID29"/>
<dbReference type="InterPro" id="IPR000182">
    <property type="entry name" value="GNAT_dom"/>
</dbReference>
<dbReference type="PROSITE" id="PS51186">
    <property type="entry name" value="GNAT"/>
    <property type="match status" value="1"/>
</dbReference>
<protein>
    <submittedName>
        <fullName evidence="2">GNAT family N-acetyltransferase</fullName>
    </submittedName>
</protein>
<evidence type="ECO:0000313" key="2">
    <source>
        <dbReference type="EMBL" id="OOP70338.1"/>
    </source>
</evidence>
<dbReference type="Gene3D" id="3.40.630.30">
    <property type="match status" value="1"/>
</dbReference>
<dbReference type="GO" id="GO:0016747">
    <property type="term" value="F:acyltransferase activity, transferring groups other than amino-acyl groups"/>
    <property type="evidence" value="ECO:0007669"/>
    <property type="project" value="InterPro"/>
</dbReference>
<dbReference type="Pfam" id="PF00583">
    <property type="entry name" value="Acetyltransf_1"/>
    <property type="match status" value="1"/>
</dbReference>
<name>A0A8E2ID29_9BACI</name>